<dbReference type="PANTHER" id="PTHR40048:SF1">
    <property type="entry name" value="RHAMNOSYL O-METHYLTRANSFERASE"/>
    <property type="match status" value="1"/>
</dbReference>
<keyword evidence="1 3" id="KW-0489">Methyltransferase</keyword>
<sequence>MFAQLVKPLLKDSLEPSQQALLDEIEPLIETIHNESIQGDIVFYQPTLPHALILSAAILQAHGDHHRRIALWQPQFTISTCLTLFQKYQLELSRLVIYQAPAVDDTPIAFLHLSAVPKHLATITDALSPGGYIVSTPPEAHPQLSQITRLQQTEGHIWRVPYDPLQAKVAQYRAEYRPRLQQSLRTWARYHQRELIFRDVHWMGQPTLKNVMDCWIYQEVIYEVQPEVIVEIGSFSGGSTLFFAHMLDLLGAGKVVSVDINRHAYNVSHDRIIEVTGDSTTQEVMQQVRQHCAGKRTLVIHDGDHRHHTVLTDLNHYAPLVTPGSYLIVEDGIVDIYPYEETGAALEPDFQDKGPLWAVATFMAENPQFTYDRTRERYWLTYNPFSFLKRLP</sequence>
<dbReference type="EMBL" id="CP062983">
    <property type="protein sequence ID" value="QPC82796.1"/>
    <property type="molecule type" value="Genomic_DNA"/>
</dbReference>
<dbReference type="Gene3D" id="3.40.50.150">
    <property type="entry name" value="Vaccinia Virus protein VP39"/>
    <property type="match status" value="1"/>
</dbReference>
<gene>
    <name evidence="3" type="ORF">G4Y79_00020</name>
</gene>
<name>A0A7S8E9D4_9CHLR</name>
<dbReference type="AlphaFoldDB" id="A0A7S8E9D4"/>
<dbReference type="Pfam" id="PF04989">
    <property type="entry name" value="RMNT_CmcI"/>
    <property type="match status" value="1"/>
</dbReference>
<proteinExistence type="predicted"/>
<dbReference type="SUPFAM" id="SSF53335">
    <property type="entry name" value="S-adenosyl-L-methionine-dependent methyltransferases"/>
    <property type="match status" value="1"/>
</dbReference>
<dbReference type="GO" id="GO:0008168">
    <property type="term" value="F:methyltransferase activity"/>
    <property type="evidence" value="ECO:0007669"/>
    <property type="project" value="UniProtKB-KW"/>
</dbReference>
<dbReference type="InterPro" id="IPR029063">
    <property type="entry name" value="SAM-dependent_MTases_sf"/>
</dbReference>
<dbReference type="GO" id="GO:0008610">
    <property type="term" value="P:lipid biosynthetic process"/>
    <property type="evidence" value="ECO:0007669"/>
    <property type="project" value="InterPro"/>
</dbReference>
<dbReference type="RefSeq" id="WP_195170865.1">
    <property type="nucleotide sequence ID" value="NZ_CP062983.1"/>
</dbReference>
<evidence type="ECO:0000256" key="1">
    <source>
        <dbReference type="ARBA" id="ARBA00022603"/>
    </source>
</evidence>
<dbReference type="GO" id="GO:0071770">
    <property type="term" value="P:DIM/DIP cell wall layer assembly"/>
    <property type="evidence" value="ECO:0007669"/>
    <property type="project" value="TreeGrafter"/>
</dbReference>
<keyword evidence="2 3" id="KW-0808">Transferase</keyword>
<evidence type="ECO:0000313" key="4">
    <source>
        <dbReference type="Proteomes" id="UP000594468"/>
    </source>
</evidence>
<dbReference type="KEGG" id="pmet:G4Y79_00020"/>
<dbReference type="InterPro" id="IPR007072">
    <property type="entry name" value="RNMT_CmcI"/>
</dbReference>
<evidence type="ECO:0000256" key="2">
    <source>
        <dbReference type="ARBA" id="ARBA00022679"/>
    </source>
</evidence>
<accession>A0A7S8E9D4</accession>
<protein>
    <submittedName>
        <fullName evidence="3">Class I SAM-dependent methyltransferase</fullName>
    </submittedName>
</protein>
<keyword evidence="4" id="KW-1185">Reference proteome</keyword>
<dbReference type="Proteomes" id="UP000594468">
    <property type="component" value="Chromosome"/>
</dbReference>
<evidence type="ECO:0000313" key="3">
    <source>
        <dbReference type="EMBL" id="QPC82796.1"/>
    </source>
</evidence>
<dbReference type="GO" id="GO:0032259">
    <property type="term" value="P:methylation"/>
    <property type="evidence" value="ECO:0007669"/>
    <property type="project" value="UniProtKB-KW"/>
</dbReference>
<dbReference type="GO" id="GO:0005886">
    <property type="term" value="C:plasma membrane"/>
    <property type="evidence" value="ECO:0007669"/>
    <property type="project" value="TreeGrafter"/>
</dbReference>
<reference evidence="3 4" key="1">
    <citation type="submission" date="2020-02" db="EMBL/GenBank/DDBJ databases">
        <authorList>
            <person name="Zheng R.K."/>
            <person name="Sun C.M."/>
        </authorList>
    </citation>
    <scope>NUCLEOTIDE SEQUENCE [LARGE SCALE GENOMIC DNA]</scope>
    <source>
        <strain evidence="4">rifampicinis</strain>
    </source>
</reference>
<dbReference type="PANTHER" id="PTHR40048">
    <property type="entry name" value="RHAMNOSYL O-METHYLTRANSFERASE"/>
    <property type="match status" value="1"/>
</dbReference>
<organism evidence="3 4">
    <name type="scientific">Phototrophicus methaneseepsis</name>
    <dbReference type="NCBI Taxonomy" id="2710758"/>
    <lineage>
        <taxon>Bacteria</taxon>
        <taxon>Bacillati</taxon>
        <taxon>Chloroflexota</taxon>
        <taxon>Candidatus Thermofontia</taxon>
        <taxon>Phototrophicales</taxon>
        <taxon>Phototrophicaceae</taxon>
        <taxon>Phototrophicus</taxon>
    </lineage>
</organism>